<dbReference type="Pfam" id="PF16244">
    <property type="entry name" value="DUF4901"/>
    <property type="match status" value="2"/>
</dbReference>
<reference evidence="2 3" key="1">
    <citation type="submission" date="2014-04" db="EMBL/GenBank/DDBJ databases">
        <title>Draft genome sequence of Bacillus azotoformans MEV2011, a (co-) denitrifying strain unable to grow in the presence of oxygen.</title>
        <authorList>
            <person name="Nielsen M."/>
            <person name="Schreiber L."/>
            <person name="Finster K."/>
            <person name="Schramm A."/>
        </authorList>
    </citation>
    <scope>NUCLEOTIDE SEQUENCE [LARGE SCALE GENOMIC DNA]</scope>
    <source>
        <strain evidence="2 3">MEV2011</strain>
    </source>
</reference>
<feature type="domain" description="YcdB/YcdC repeated" evidence="1">
    <location>
        <begin position="331"/>
        <end position="437"/>
    </location>
</feature>
<dbReference type="AlphaFoldDB" id="A0A072NHZ8"/>
<dbReference type="PATRIC" id="fig|1348973.3.peg.3852"/>
<evidence type="ECO:0000313" key="2">
    <source>
        <dbReference type="EMBL" id="KEF36882.1"/>
    </source>
</evidence>
<proteinExistence type="predicted"/>
<gene>
    <name evidence="2" type="ORF">M670_03964</name>
</gene>
<protein>
    <recommendedName>
        <fullName evidence="1">YcdB/YcdC repeated domain-containing protein</fullName>
    </recommendedName>
</protein>
<dbReference type="RefSeq" id="WP_035197591.1">
    <property type="nucleotide sequence ID" value="NZ_JJRY01000021.1"/>
</dbReference>
<evidence type="ECO:0000313" key="3">
    <source>
        <dbReference type="Proteomes" id="UP000027936"/>
    </source>
</evidence>
<comment type="caution">
    <text evidence="2">The sequence shown here is derived from an EMBL/GenBank/DDBJ whole genome shotgun (WGS) entry which is preliminary data.</text>
</comment>
<dbReference type="Proteomes" id="UP000027936">
    <property type="component" value="Unassembled WGS sequence"/>
</dbReference>
<dbReference type="EMBL" id="JJRY01000021">
    <property type="protein sequence ID" value="KEF36882.1"/>
    <property type="molecule type" value="Genomic_DNA"/>
</dbReference>
<feature type="domain" description="YcdB/YcdC repeated" evidence="1">
    <location>
        <begin position="6"/>
        <end position="149"/>
    </location>
</feature>
<organism evidence="2 3">
    <name type="scientific">Schinkia azotoformans MEV2011</name>
    <dbReference type="NCBI Taxonomy" id="1348973"/>
    <lineage>
        <taxon>Bacteria</taxon>
        <taxon>Bacillati</taxon>
        <taxon>Bacillota</taxon>
        <taxon>Bacilli</taxon>
        <taxon>Bacillales</taxon>
        <taxon>Bacillaceae</taxon>
        <taxon>Calidifontibacillus/Schinkia group</taxon>
        <taxon>Schinkia</taxon>
    </lineage>
</organism>
<evidence type="ECO:0000259" key="1">
    <source>
        <dbReference type="Pfam" id="PF16244"/>
    </source>
</evidence>
<accession>A0A072NHZ8</accession>
<sequence>MSLDLNKLQSIAKSIVSIPDYYHLVMEDSIPIGAEKERCFIWEDPENDDNKIEVSFDLQTGQLVRLDMDAEKENGVGYACEADEAKKVADSFLLKHNPNHASYKWVHIDKGRNNYYITYQEEVGGLPLPHTGCEVTVNDKRNIIKYGLNENLSGVTNRPSWPPSIIAADTIRSKIIDETRIQLTIAALHSSMYEIKETKDEYYLVYEPIPEFRIMDAVTGNDLFGFEHYIMPPSHPIASNGTGQHWGQTSQTNESEQTVIIDLDDRKVSALEKQLGIHPEQYVQVKSKDDGERIYILYNRKEKAEVEELEQDALSVDAYMKRKWGNQLKNLDSTCMIQIEKSTGRLVGFNCFDRIDEGKPILSRQQCWQKAEQFLYQVFPDYLSYLQLEEDQIEPDEEPRLREFFYLPVFIGGIPVNHERIMISVSTVTGEICAYMGVSYEMIRKLAQHNFQPVISAEAAFERYVDYMKIQLKWFIHYDEELPVYKLVYEPTTSKDDLSDGRGDHQQRLRYIDACRGELIWDKKMPLL</sequence>
<dbReference type="InterPro" id="IPR032599">
    <property type="entry name" value="YcdB/YcdC_rep_domain"/>
</dbReference>
<name>A0A072NHZ8_SCHAZ</name>
<dbReference type="OrthoDB" id="2821454at2"/>